<evidence type="ECO:0000313" key="9">
    <source>
        <dbReference type="Proteomes" id="UP000423525"/>
    </source>
</evidence>
<dbReference type="RefSeq" id="WP_155871633.1">
    <property type="nucleotide sequence ID" value="NZ_CP168248.1"/>
</dbReference>
<gene>
    <name evidence="8" type="ORF">FRC0190_00481</name>
</gene>
<comment type="subcellular location">
    <subcellularLocation>
        <location evidence="1">Cell membrane</location>
        <topology evidence="1">Multi-pass membrane protein</topology>
    </subcellularLocation>
</comment>
<dbReference type="Proteomes" id="UP000423525">
    <property type="component" value="Chromosome"/>
</dbReference>
<comment type="similarity">
    <text evidence="2">Belongs to the UPF0718 family.</text>
</comment>
<evidence type="ECO:0000256" key="7">
    <source>
        <dbReference type="SAM" id="Phobius"/>
    </source>
</evidence>
<feature type="transmembrane region" description="Helical" evidence="7">
    <location>
        <begin position="39"/>
        <end position="61"/>
    </location>
</feature>
<feature type="transmembrane region" description="Helical" evidence="7">
    <location>
        <begin position="223"/>
        <end position="239"/>
    </location>
</feature>
<evidence type="ECO:0000256" key="5">
    <source>
        <dbReference type="ARBA" id="ARBA00022989"/>
    </source>
</evidence>
<feature type="transmembrane region" description="Helical" evidence="7">
    <location>
        <begin position="107"/>
        <end position="131"/>
    </location>
</feature>
<evidence type="ECO:0000256" key="2">
    <source>
        <dbReference type="ARBA" id="ARBA00006386"/>
    </source>
</evidence>
<keyword evidence="6 7" id="KW-0472">Membrane</keyword>
<dbReference type="PANTHER" id="PTHR34184">
    <property type="entry name" value="UPF0718 PROTEIN YCGR"/>
    <property type="match status" value="1"/>
</dbReference>
<dbReference type="InterPro" id="IPR052923">
    <property type="entry name" value="UPF0718"/>
</dbReference>
<dbReference type="KEGG" id="crf:FRC0190_00481"/>
<name>A0A6I8MDU1_9CORY</name>
<evidence type="ECO:0000256" key="1">
    <source>
        <dbReference type="ARBA" id="ARBA00004651"/>
    </source>
</evidence>
<keyword evidence="5 7" id="KW-1133">Transmembrane helix</keyword>
<dbReference type="Pfam" id="PF03773">
    <property type="entry name" value="ArsP_1"/>
    <property type="match status" value="1"/>
</dbReference>
<accession>A0A6I8MDU1</accession>
<dbReference type="EMBL" id="LR738855">
    <property type="protein sequence ID" value="VZH84458.1"/>
    <property type="molecule type" value="Genomic_DNA"/>
</dbReference>
<sequence length="312" mass="32578">MKKVVIGWAGIIAALVLGPIIQLKGQAEAWSQISTSIVLQAVPFLVLGVAISAIIEVFVPQAAFRRLPRNEKAAVPIAAASGFLLPACECASVPVTQSLVHRGVPPAAALAFLLASPAINPVVLVSTAVAFGGDLRMMIARLCASLIVAIIVGWVWISARLDIALDSEHTHCHGHGNTWDRFRESCMHDLLNAGGFLVIGAMLAAVMKVLIPVDVITAVGTRPLIACLIMATLAIVVSLCSEADAFVAASLTIMPATAQLVFLVVGPMVDVKLIAMQQGAWGRGFVTRFVPLTLIVAITVAIGVGSISFGDI</sequence>
<dbReference type="InterPro" id="IPR005524">
    <property type="entry name" value="DUF318"/>
</dbReference>
<dbReference type="PANTHER" id="PTHR34184:SF4">
    <property type="entry name" value="UPF0718 PROTEIN YCGR"/>
    <property type="match status" value="1"/>
</dbReference>
<keyword evidence="4 7" id="KW-0812">Transmembrane</keyword>
<evidence type="ECO:0000313" key="8">
    <source>
        <dbReference type="EMBL" id="VZH84458.1"/>
    </source>
</evidence>
<feature type="transmembrane region" description="Helical" evidence="7">
    <location>
        <begin position="289"/>
        <end position="309"/>
    </location>
</feature>
<proteinExistence type="inferred from homology"/>
<feature type="transmembrane region" description="Helical" evidence="7">
    <location>
        <begin position="138"/>
        <end position="157"/>
    </location>
</feature>
<evidence type="ECO:0000256" key="6">
    <source>
        <dbReference type="ARBA" id="ARBA00023136"/>
    </source>
</evidence>
<evidence type="ECO:0000256" key="4">
    <source>
        <dbReference type="ARBA" id="ARBA00022692"/>
    </source>
</evidence>
<dbReference type="AlphaFoldDB" id="A0A6I8MDU1"/>
<protein>
    <submittedName>
        <fullName evidence="8">Membrane protein</fullName>
    </submittedName>
</protein>
<feature type="transmembrane region" description="Helical" evidence="7">
    <location>
        <begin position="245"/>
        <end position="269"/>
    </location>
</feature>
<reference evidence="8 9" key="1">
    <citation type="submission" date="2019-11" db="EMBL/GenBank/DDBJ databases">
        <authorList>
            <person name="Brisse S."/>
        </authorList>
    </citation>
    <scope>NUCLEOTIDE SEQUENCE [LARGE SCALE GENOMIC DNA]</scope>
    <source>
        <strain evidence="8">FRC0190</strain>
    </source>
</reference>
<organism evidence="8 9">
    <name type="scientific">Corynebacterium rouxii</name>
    <dbReference type="NCBI Taxonomy" id="2719119"/>
    <lineage>
        <taxon>Bacteria</taxon>
        <taxon>Bacillati</taxon>
        <taxon>Actinomycetota</taxon>
        <taxon>Actinomycetes</taxon>
        <taxon>Mycobacteriales</taxon>
        <taxon>Corynebacteriaceae</taxon>
        <taxon>Corynebacterium</taxon>
    </lineage>
</organism>
<keyword evidence="3" id="KW-1003">Cell membrane</keyword>
<dbReference type="GO" id="GO:0005886">
    <property type="term" value="C:plasma membrane"/>
    <property type="evidence" value="ECO:0007669"/>
    <property type="project" value="UniProtKB-SubCell"/>
</dbReference>
<evidence type="ECO:0000256" key="3">
    <source>
        <dbReference type="ARBA" id="ARBA00022475"/>
    </source>
</evidence>
<feature type="transmembrane region" description="Helical" evidence="7">
    <location>
        <begin position="190"/>
        <end position="211"/>
    </location>
</feature>